<gene>
    <name evidence="5" type="primary">RdRp</name>
</gene>
<keyword evidence="4" id="KW-1133">Transmembrane helix</keyword>
<dbReference type="EMBL" id="LC596826">
    <property type="protein sequence ID" value="BCP96873.1"/>
    <property type="molecule type" value="Genomic_RNA"/>
</dbReference>
<sequence length="777" mass="88917">MVSAVAGNSADERQYVHWELAQPVNFTMKNLIHNNFNAHTLKSSKSWISKKEIPRFIKTILWCTGTRVLDRYFLQLGSRIITLWDKSGSTFTFKYLKECLRITTRRLAHLQPDYSKSIFVKVDKFGFPTLIPKEIVECLFIDNPKLSKDIIVALVSILSIFRVLPTKVKTDYSTITDPFNGVVKSFSQDVIKTSINDLGVKLNIDSRINILGSVKTGPNSKISFFGSALDAIALLHDPKVLWGFINNTQWFIVLWWFIVCLLCLPYYIISKLLGAKSPVNGRLSVVYNQAGKARVIAITNWWIQMSLYPLHRSIFSELKRFGTIDGTFDQVACFDKLIENSPQGQTLYGFDLSAATDRLPIELQRDILINLGYNGKAWANSLGINWFAGKDGFYRYSVGQPMGAYSSWAMLALTHHVIVRAAALKCGKPNFTQYCVLGDDIVIADDIVSQEYLTLMNLLGVKISLGKSINSSIFTEFAKKLKGKDLNISPIGSGLILQTIRYRYYIVRLVCELIEEGHVSIKNVWFRLQSLPPKFRRYEGVLQWSLFIQRVTKFRSLNLIKNGDYWTYSSMGTPFFQMLPFMVNDLEENLSKDIRRFKQSLIHTLRRGLWVSQSRIGLPAFSEIIILPVMPGVYYLVSSYWRTFIGLVHNWARIYVIKTRCGHLFNRDCIKLINDIFEIRGNSNVVSTDWSDKETLKKNLAYIKDLYTNSDKNFSFKLGMDGLKLKPKLPLPKVYSELSEIPGVGFKVDYKKVELMNSYFKVQKAKEANQTVINNDK</sequence>
<dbReference type="Pfam" id="PF05919">
    <property type="entry name" value="Mitovir_RNA_pol"/>
    <property type="match status" value="1"/>
</dbReference>
<keyword evidence="4" id="KW-0812">Transmembrane</keyword>
<dbReference type="PANTHER" id="PTHR34456">
    <property type="entry name" value="MITOVIRUS RNA-DEPENDENT RNA POLYMERASE"/>
    <property type="match status" value="1"/>
</dbReference>
<evidence type="ECO:0000256" key="4">
    <source>
        <dbReference type="SAM" id="Phobius"/>
    </source>
</evidence>
<reference evidence="5" key="1">
    <citation type="journal article" date="2021" name="Front. Microbiol.">
        <title>De novo Sequencing of Novel Mycoviruses From Fusarium sambucinum: An Attempt on Direct RNA Sequencing of Viral dsRNAs.</title>
        <authorList>
            <person name="Mizutani Y."/>
            <person name="Uesaka K."/>
            <person name="Ota A."/>
            <person name="Calassanzio M."/>
            <person name="Ratti C."/>
            <person name="Suzuki T."/>
            <person name="Fujimori F."/>
            <person name="Chiba S."/>
        </authorList>
    </citation>
    <scope>NUCLEOTIDE SEQUENCE</scope>
    <source>
        <strain evidence="5">Fs2242m2</strain>
    </source>
</reference>
<name>A0A810XVN4_9VIRU</name>
<dbReference type="PANTHER" id="PTHR34456:SF13">
    <property type="entry name" value="REVERSE TRANSCRIPTASE DOMAIN-CONTAINING PROTEIN"/>
    <property type="match status" value="1"/>
</dbReference>
<proteinExistence type="predicted"/>
<feature type="transmembrane region" description="Helical" evidence="4">
    <location>
        <begin position="250"/>
        <end position="269"/>
    </location>
</feature>
<dbReference type="GO" id="GO:0003968">
    <property type="term" value="F:RNA-directed RNA polymerase activity"/>
    <property type="evidence" value="ECO:0007669"/>
    <property type="project" value="UniProtKB-KW"/>
</dbReference>
<keyword evidence="1" id="KW-0696">RNA-directed RNA polymerase</keyword>
<evidence type="ECO:0000313" key="5">
    <source>
        <dbReference type="EMBL" id="BCP96873.1"/>
    </source>
</evidence>
<protein>
    <submittedName>
        <fullName evidence="5">RNA dependent RNA polymerase</fullName>
    </submittedName>
</protein>
<dbReference type="InterPro" id="IPR008686">
    <property type="entry name" value="RNA_pol_mitovir"/>
</dbReference>
<keyword evidence="3" id="KW-0548">Nucleotidyltransferase</keyword>
<evidence type="ECO:0000256" key="1">
    <source>
        <dbReference type="ARBA" id="ARBA00022484"/>
    </source>
</evidence>
<dbReference type="InterPro" id="IPR043502">
    <property type="entry name" value="DNA/RNA_pol_sf"/>
</dbReference>
<evidence type="ECO:0000256" key="2">
    <source>
        <dbReference type="ARBA" id="ARBA00022679"/>
    </source>
</evidence>
<organism evidence="5">
    <name type="scientific">Fusarium sambucinum mitovirus 2</name>
    <dbReference type="NCBI Taxonomy" id="2801161"/>
    <lineage>
        <taxon>Viruses</taxon>
        <taxon>Riboviria</taxon>
        <taxon>Orthornavirae</taxon>
        <taxon>Lenarviricota</taxon>
        <taxon>Howeltoviricetes</taxon>
        <taxon>Cryppavirales</taxon>
        <taxon>Mitoviridae</taxon>
        <taxon>Mitovirus</taxon>
    </lineage>
</organism>
<accession>A0A810XVN4</accession>
<dbReference type="SUPFAM" id="SSF56672">
    <property type="entry name" value="DNA/RNA polymerases"/>
    <property type="match status" value="1"/>
</dbReference>
<keyword evidence="4" id="KW-0472">Membrane</keyword>
<keyword evidence="2" id="KW-0808">Transferase</keyword>
<evidence type="ECO:0000256" key="3">
    <source>
        <dbReference type="ARBA" id="ARBA00022695"/>
    </source>
</evidence>